<keyword evidence="2" id="KW-1185">Reference proteome</keyword>
<name>A0ABW9Y8H5_9RHOB</name>
<gene>
    <name evidence="1" type="ORF">GU920_14835</name>
</gene>
<dbReference type="Proteomes" id="UP001517376">
    <property type="component" value="Unassembled WGS sequence"/>
</dbReference>
<proteinExistence type="predicted"/>
<organism evidence="1 2">
    <name type="scientific">Paragemmobacter ruber</name>
    <dbReference type="NCBI Taxonomy" id="1985673"/>
    <lineage>
        <taxon>Bacteria</taxon>
        <taxon>Pseudomonadati</taxon>
        <taxon>Pseudomonadota</taxon>
        <taxon>Alphaproteobacteria</taxon>
        <taxon>Rhodobacterales</taxon>
        <taxon>Paracoccaceae</taxon>
        <taxon>Paragemmobacter</taxon>
    </lineage>
</organism>
<reference evidence="2" key="1">
    <citation type="submission" date="2020-01" db="EMBL/GenBank/DDBJ databases">
        <title>Sphingomonas sp. strain CSW-10.</title>
        <authorList>
            <person name="Chen W.-M."/>
        </authorList>
    </citation>
    <scope>NUCLEOTIDE SEQUENCE [LARGE SCALE GENOMIC DNA]</scope>
    <source>
        <strain evidence="2">CCP-1</strain>
    </source>
</reference>
<accession>A0ABW9Y8H5</accession>
<dbReference type="EMBL" id="JAAATW010000003">
    <property type="protein sequence ID" value="NBE08814.1"/>
    <property type="molecule type" value="Genomic_DNA"/>
</dbReference>
<evidence type="ECO:0000313" key="2">
    <source>
        <dbReference type="Proteomes" id="UP001517376"/>
    </source>
</evidence>
<sequence>MIGRLWRKSPALTLAFALALAATLFFGGRAIMFALTLSYRAELPVAGWMTPRYIARTYDLDRDDLKDILDIADRDDLRLPLYTIAREQGAPVTDLIDAVQAAVDAQDKDE</sequence>
<protein>
    <submittedName>
        <fullName evidence="1">Uncharacterized protein</fullName>
    </submittedName>
</protein>
<dbReference type="RefSeq" id="WP_161767849.1">
    <property type="nucleotide sequence ID" value="NZ_JAAATW010000003.1"/>
</dbReference>
<comment type="caution">
    <text evidence="1">The sequence shown here is derived from an EMBL/GenBank/DDBJ whole genome shotgun (WGS) entry which is preliminary data.</text>
</comment>
<evidence type="ECO:0000313" key="1">
    <source>
        <dbReference type="EMBL" id="NBE08814.1"/>
    </source>
</evidence>